<keyword evidence="2 4" id="KW-0808">Transferase</keyword>
<evidence type="ECO:0000256" key="1">
    <source>
        <dbReference type="ARBA" id="ARBA00022490"/>
    </source>
</evidence>
<name>A0A644THV2_9ZZZZ</name>
<keyword evidence="1" id="KW-0963">Cytoplasm</keyword>
<dbReference type="PANTHER" id="PTHR30098">
    <property type="entry name" value="LEUCYL/PHENYLALANYL-TRNA--PROTEIN TRANSFERASE"/>
    <property type="match status" value="1"/>
</dbReference>
<dbReference type="Gene3D" id="3.40.630.70">
    <property type="entry name" value="Leucyl/phenylalanyl-tRNA-protein transferase, C-terminal domain"/>
    <property type="match status" value="1"/>
</dbReference>
<organism evidence="4">
    <name type="scientific">bioreactor metagenome</name>
    <dbReference type="NCBI Taxonomy" id="1076179"/>
    <lineage>
        <taxon>unclassified sequences</taxon>
        <taxon>metagenomes</taxon>
        <taxon>ecological metagenomes</taxon>
    </lineage>
</organism>
<gene>
    <name evidence="4" type="primary">aat_2</name>
    <name evidence="4" type="ORF">SDC9_11497</name>
</gene>
<dbReference type="EC" id="2.3.2.6" evidence="4"/>
<reference evidence="4" key="1">
    <citation type="submission" date="2019-08" db="EMBL/GenBank/DDBJ databases">
        <authorList>
            <person name="Kucharzyk K."/>
            <person name="Murdoch R.W."/>
            <person name="Higgins S."/>
            <person name="Loffler F."/>
        </authorList>
    </citation>
    <scope>NUCLEOTIDE SEQUENCE</scope>
</reference>
<dbReference type="InterPro" id="IPR042221">
    <property type="entry name" value="Leu/Phe-tRNA_Trfase_N"/>
</dbReference>
<proteinExistence type="inferred from homology"/>
<dbReference type="InterPro" id="IPR016181">
    <property type="entry name" value="Acyl_CoA_acyltransferase"/>
</dbReference>
<comment type="caution">
    <text evidence="4">The sequence shown here is derived from an EMBL/GenBank/DDBJ whole genome shotgun (WGS) entry which is preliminary data.</text>
</comment>
<protein>
    <submittedName>
        <fullName evidence="4">Leucyl/phenylalanyl-tRNA--protein transferase</fullName>
        <ecNumber evidence="4">2.3.2.6</ecNumber>
    </submittedName>
</protein>
<dbReference type="GO" id="GO:0005737">
    <property type="term" value="C:cytoplasm"/>
    <property type="evidence" value="ECO:0007669"/>
    <property type="project" value="TreeGrafter"/>
</dbReference>
<evidence type="ECO:0000256" key="2">
    <source>
        <dbReference type="ARBA" id="ARBA00022679"/>
    </source>
</evidence>
<dbReference type="GO" id="GO:0008914">
    <property type="term" value="F:leucyl-tRNA--protein transferase activity"/>
    <property type="evidence" value="ECO:0007669"/>
    <property type="project" value="UniProtKB-EC"/>
</dbReference>
<dbReference type="Gene3D" id="3.30.70.3550">
    <property type="entry name" value="Leucyl/phenylalanyl-tRNA-protein transferase, N-terminal domain"/>
    <property type="match status" value="1"/>
</dbReference>
<evidence type="ECO:0000256" key="3">
    <source>
        <dbReference type="ARBA" id="ARBA00023315"/>
    </source>
</evidence>
<dbReference type="NCBIfam" id="TIGR00667">
    <property type="entry name" value="aat"/>
    <property type="match status" value="1"/>
</dbReference>
<dbReference type="GO" id="GO:0030163">
    <property type="term" value="P:protein catabolic process"/>
    <property type="evidence" value="ECO:0007669"/>
    <property type="project" value="InterPro"/>
</dbReference>
<dbReference type="EMBL" id="VSSQ01000030">
    <property type="protein sequence ID" value="MPL65832.1"/>
    <property type="molecule type" value="Genomic_DNA"/>
</dbReference>
<dbReference type="InterPro" id="IPR004616">
    <property type="entry name" value="Leu/Phe-tRNA_Trfase"/>
</dbReference>
<sequence>MIRFLGRLEELGIDKDYRFPPAEEASPEGIVCAGGNLSPGMLISAYRQGIFPWYGEDEPILWWSPNPRFAVLPETLHVSRSSLRLLRKGEYGFSLDQRFRTVIEACAKVPRPGQSGTWILPEMIEAYTRLHSLGYAHSLEVWKEGLLVGGLYGLSLGGAFFGESMFSLSPGASRAGFLSLALWLFDQGFLLIDSQVHTLYVETLGGVDLPRGSYLAKLGKALSLPDRRGNWSGLFPGFPGSGAKNREAQVRT</sequence>
<keyword evidence="3 4" id="KW-0012">Acyltransferase</keyword>
<dbReference type="AlphaFoldDB" id="A0A644THV2"/>
<dbReference type="Pfam" id="PF03588">
    <property type="entry name" value="Leu_Phe_trans"/>
    <property type="match status" value="1"/>
</dbReference>
<dbReference type="HAMAP" id="MF_00688">
    <property type="entry name" value="Leu_Phe_trans"/>
    <property type="match status" value="1"/>
</dbReference>
<dbReference type="InterPro" id="IPR042203">
    <property type="entry name" value="Leu/Phe-tRNA_Trfase_C"/>
</dbReference>
<dbReference type="SUPFAM" id="SSF55729">
    <property type="entry name" value="Acyl-CoA N-acyltransferases (Nat)"/>
    <property type="match status" value="1"/>
</dbReference>
<dbReference type="PANTHER" id="PTHR30098:SF2">
    <property type="entry name" value="LEUCYL_PHENYLALANYL-TRNA--PROTEIN TRANSFERASE"/>
    <property type="match status" value="1"/>
</dbReference>
<accession>A0A644THV2</accession>
<evidence type="ECO:0000313" key="4">
    <source>
        <dbReference type="EMBL" id="MPL65832.1"/>
    </source>
</evidence>